<organism evidence="2 3">
    <name type="scientific">Spirodela intermedia</name>
    <name type="common">Intermediate duckweed</name>
    <dbReference type="NCBI Taxonomy" id="51605"/>
    <lineage>
        <taxon>Eukaryota</taxon>
        <taxon>Viridiplantae</taxon>
        <taxon>Streptophyta</taxon>
        <taxon>Embryophyta</taxon>
        <taxon>Tracheophyta</taxon>
        <taxon>Spermatophyta</taxon>
        <taxon>Magnoliopsida</taxon>
        <taxon>Liliopsida</taxon>
        <taxon>Araceae</taxon>
        <taxon>Lemnoideae</taxon>
        <taxon>Spirodela</taxon>
    </lineage>
</organism>
<evidence type="ECO:0000313" key="3">
    <source>
        <dbReference type="Proteomes" id="UP000663760"/>
    </source>
</evidence>
<evidence type="ECO:0000259" key="1">
    <source>
        <dbReference type="Pfam" id="PF07727"/>
    </source>
</evidence>
<dbReference type="AlphaFoldDB" id="A0A7I8KJR2"/>
<dbReference type="InterPro" id="IPR013103">
    <property type="entry name" value="RVT_2"/>
</dbReference>
<accession>A0A7I8KJR2</accession>
<reference evidence="2" key="1">
    <citation type="submission" date="2020-02" db="EMBL/GenBank/DDBJ databases">
        <authorList>
            <person name="Scholz U."/>
            <person name="Mascher M."/>
            <person name="Fiebig A."/>
        </authorList>
    </citation>
    <scope>NUCLEOTIDE SEQUENCE</scope>
</reference>
<sequence>MDDEMRALAKNQTWDLVELPRDKKTVGFERYKVKLIAKGYTQVYEIDYHETFSLVAKMNTIRIILSFVAIFSWNIQQYDVKNDFLHGDLTDEVYI</sequence>
<name>A0A7I8KJR2_SPIIN</name>
<dbReference type="Proteomes" id="UP000663760">
    <property type="component" value="Chromosome 6"/>
</dbReference>
<proteinExistence type="predicted"/>
<feature type="domain" description="Reverse transcriptase Ty1/copia-type" evidence="1">
    <location>
        <begin position="11"/>
        <end position="95"/>
    </location>
</feature>
<dbReference type="Pfam" id="PF07727">
    <property type="entry name" value="RVT_2"/>
    <property type="match status" value="1"/>
</dbReference>
<protein>
    <recommendedName>
        <fullName evidence="1">Reverse transcriptase Ty1/copia-type domain-containing protein</fullName>
    </recommendedName>
</protein>
<keyword evidence="3" id="KW-1185">Reference proteome</keyword>
<evidence type="ECO:0000313" key="2">
    <source>
        <dbReference type="EMBL" id="CAA7398027.1"/>
    </source>
</evidence>
<dbReference type="EMBL" id="LR746269">
    <property type="protein sequence ID" value="CAA7398027.1"/>
    <property type="molecule type" value="Genomic_DNA"/>
</dbReference>
<gene>
    <name evidence="2" type="ORF">SI8410_06008692</name>
</gene>
<dbReference type="OrthoDB" id="1917367at2759"/>